<evidence type="ECO:0000256" key="1">
    <source>
        <dbReference type="ARBA" id="ARBA00010136"/>
    </source>
</evidence>
<evidence type="ECO:0000259" key="14">
    <source>
        <dbReference type="Pfam" id="PF11838"/>
    </source>
</evidence>
<feature type="region of interest" description="Disordered" evidence="12">
    <location>
        <begin position="590"/>
        <end position="630"/>
    </location>
</feature>
<feature type="binding site" evidence="10">
    <location>
        <position position="1056"/>
    </location>
    <ligand>
        <name>Zn(2+)</name>
        <dbReference type="ChEBI" id="CHEBI:29105"/>
        <note>catalytic</note>
    </ligand>
</feature>
<evidence type="ECO:0000256" key="3">
    <source>
        <dbReference type="ARBA" id="ARBA00022670"/>
    </source>
</evidence>
<dbReference type="FunFam" id="2.60.40.1910:FF:000004">
    <property type="entry name" value="Aminopeptidase"/>
    <property type="match status" value="1"/>
</dbReference>
<organism evidence="16 17">
    <name type="scientific">Tolypocladium paradoxum</name>
    <dbReference type="NCBI Taxonomy" id="94208"/>
    <lineage>
        <taxon>Eukaryota</taxon>
        <taxon>Fungi</taxon>
        <taxon>Dikarya</taxon>
        <taxon>Ascomycota</taxon>
        <taxon>Pezizomycotina</taxon>
        <taxon>Sordariomycetes</taxon>
        <taxon>Hypocreomycetidae</taxon>
        <taxon>Hypocreales</taxon>
        <taxon>Ophiocordycipitaceae</taxon>
        <taxon>Tolypocladium</taxon>
    </lineage>
</organism>
<dbReference type="Pfam" id="PF17900">
    <property type="entry name" value="Peptidase_M1_N"/>
    <property type="match status" value="1"/>
</dbReference>
<dbReference type="PANTHER" id="PTHR11533">
    <property type="entry name" value="PROTEASE M1 ZINC METALLOPROTEASE"/>
    <property type="match status" value="1"/>
</dbReference>
<dbReference type="PROSITE" id="PS51365">
    <property type="entry name" value="RENAL_DIPEPTIDASE_2"/>
    <property type="match status" value="1"/>
</dbReference>
<evidence type="ECO:0000256" key="5">
    <source>
        <dbReference type="ARBA" id="ARBA00022801"/>
    </source>
</evidence>
<dbReference type="InterPro" id="IPR024571">
    <property type="entry name" value="ERAP1-like_C_dom"/>
</dbReference>
<dbReference type="Pfam" id="PF11838">
    <property type="entry name" value="ERAP1_C"/>
    <property type="match status" value="1"/>
</dbReference>
<dbReference type="InterPro" id="IPR034016">
    <property type="entry name" value="M1_APN-typ"/>
</dbReference>
<dbReference type="InterPro" id="IPR045357">
    <property type="entry name" value="Aminopeptidase_N-like_N"/>
</dbReference>
<sequence length="1618" mass="179627">LVTIDGHNDLAYFLRWAHSNHIYLDNFTGPFQSGSLGGEVDLARLRKGRVGGTFWSVFANCPKGDFSPDYFFKGKLYHQDLKSNLGWYPAVFGLPRDSSDGMPIFKSGRIISPLGLEGLHLLGDSFAKLRDYHARGIRYATLSHNCHNAYADAALVELPEGGVGPAKPRWGGVSIAGRQLVREMNRLGILVDLSHTSADTMRDVLGRSKPVQEDEQPWQGSLAPPIFSHSSAFALCPHPRNVPDDVLRLVADRGALVMVTFSPDFVSCRWPDDKPVEGRLPVRYGPNLTISQVVRHMRYIGDIIGYEHVGIGSDFDGVPSTLQGLEDVSRFPDLVAEMLRQGIEDSAVEKIVGGNLLRVWREVDAVAARLKADGEKPAEDDLPSLKNPWQARPRCVLQCWLPRPHYRAHFGSAWTADSRDIKHGGASLEELDLLSPPTPARRCTAAIRSLPCLYDYCITTTILFSPARFLALDDGAPGRAPHGDRSPALFVKSRDGYGSHDAQRQHNSISLAGRGRETRWNQAVQLGRSNAVAGGCGKGSSVAGVDGMARGSIVRSSIGGWSSLQRRGLTTSTPPPLPVALARHQQLASTAANNTVQVRSRRTRVPSLSYGLPHTSPAPAPHPTPATTRPAETRGYLHPSLLQFQVPSFDSFHNHQTPASHCIPSQLVSVLPPSAAGVRTRRCSCCPRPHRRRRCHCTSIRLKQLALTPIPTSLRPRIPSRFCSAHARARNPNKMADREVLPDSVKPVHYNVSLRDLEFKNWTYKGTVTIDAEISKPTKQVVLNTLEIKLSHAKVALDHTKSSQSFESTNFSYDEKAQRVTIAFDQELPAAKKAFVAIEFEGIMNNEMAGFYRSKYKPVATPAKSVPRDDEFHYMFSTQFESCDARRAFPCFDEPNLKATFDFEIEVPVDQVALSNMPVKDTKPTKDGWNMVSFETTPIMSTYLLAWAVGDFEYVEAQTDRRYNGKQLPVRVYTTRGLKEQGRWALEHAPKIIDFFSDIFDIDYPLPKSDLLAVHEFTHGAMENWGLVTYRTTQVLFDEKTSDARYKNAVAYVVAHELAHQWFGNLVTMDWWDELWLNEGFATWVGWYAIDHLHPDWQVWAQFVNEGMEAAFRLDGIRASHPIHVPVRDALDVNQIFDSISYLKGCSAIRMLANHLGVKTFLKGVSNYLKAHKYGNAKTKALWDALSEASGKDVNTLMGPWISKIGHPVLTVAEEPGQISIKQSRFLSTGDVKPEDDTTTWWVPLGLEGKKGQSGVADLSLTQKDETIQDIDDDFYKLNSGATGFYRVNYPPARLAKLSTQLGRLSIEDKIAIIGSTADLAFAGNGTTAALLTFLQGFGKETHPLVWTQILDTISSVKSVFAEDKEIKKGMENFALKLISNKVKEVGWEFADGEGYLTGILRKQLIGVAAASGHTEVGDEALKRFNAWVESPEGSPIHPSLRGPVWRAAVRKESTRAVDILKKEWFNTKSIDGKLICLQSLSVTEDEELLRKSIIPFNFNSSPPSDSVPAADMHALGMGLASNPVGRVAQWEFMKSNWEACIAKLGNPIVVDRFVRVSLGGFTDRAVIDELDQFFKDKDTSGFNRTLGTVKDKIRGRAAYKRRDSAALKEWLGENGYL</sequence>
<dbReference type="STRING" id="94208.A0A2S4KW51"/>
<feature type="domain" description="Aminopeptidase N-like N-terminal" evidence="15">
    <location>
        <begin position="746"/>
        <end position="944"/>
    </location>
</feature>
<keyword evidence="5" id="KW-0378">Hydrolase</keyword>
<keyword evidence="7" id="KW-0224">Dipeptidase</keyword>
<dbReference type="Gene3D" id="1.10.390.10">
    <property type="entry name" value="Neutral Protease Domain 2"/>
    <property type="match status" value="1"/>
</dbReference>
<accession>A0A2S4KW51</accession>
<evidence type="ECO:0000313" key="17">
    <source>
        <dbReference type="Proteomes" id="UP000237481"/>
    </source>
</evidence>
<dbReference type="OrthoDB" id="10031169at2759"/>
<dbReference type="PRINTS" id="PR00756">
    <property type="entry name" value="ALADIPTASE"/>
</dbReference>
<keyword evidence="17" id="KW-1185">Reference proteome</keyword>
<proteinExistence type="inferred from homology"/>
<dbReference type="Pfam" id="PF01433">
    <property type="entry name" value="Peptidase_M1"/>
    <property type="match status" value="1"/>
</dbReference>
<evidence type="ECO:0000256" key="8">
    <source>
        <dbReference type="ARBA" id="ARBA00023049"/>
    </source>
</evidence>
<dbReference type="PANTHER" id="PTHR11533:SF171">
    <property type="entry name" value="AMINOPEPTIDASE"/>
    <property type="match status" value="1"/>
</dbReference>
<keyword evidence="6 10" id="KW-0862">Zinc</keyword>
<dbReference type="GO" id="GO:0016020">
    <property type="term" value="C:membrane"/>
    <property type="evidence" value="ECO:0007669"/>
    <property type="project" value="TreeGrafter"/>
</dbReference>
<dbReference type="InterPro" id="IPR027268">
    <property type="entry name" value="Peptidase_M4/M1_CTD_sf"/>
</dbReference>
<keyword evidence="4 10" id="KW-0479">Metal-binding</keyword>
<evidence type="ECO:0000256" key="4">
    <source>
        <dbReference type="ARBA" id="ARBA00022723"/>
    </source>
</evidence>
<dbReference type="GO" id="GO:0042277">
    <property type="term" value="F:peptide binding"/>
    <property type="evidence" value="ECO:0007669"/>
    <property type="project" value="TreeGrafter"/>
</dbReference>
<dbReference type="Gene3D" id="2.60.40.1730">
    <property type="entry name" value="tricorn interacting facor f3 domain"/>
    <property type="match status" value="1"/>
</dbReference>
<dbReference type="GO" id="GO:0043171">
    <property type="term" value="P:peptide catabolic process"/>
    <property type="evidence" value="ECO:0007669"/>
    <property type="project" value="TreeGrafter"/>
</dbReference>
<feature type="active site" description="Proton acceptor" evidence="9">
    <location>
        <position position="1057"/>
    </location>
</feature>
<dbReference type="InterPro" id="IPR001930">
    <property type="entry name" value="Peptidase_M1"/>
</dbReference>
<name>A0A2S4KW51_9HYPO</name>
<dbReference type="Proteomes" id="UP000237481">
    <property type="component" value="Unassembled WGS sequence"/>
</dbReference>
<evidence type="ECO:0000256" key="11">
    <source>
        <dbReference type="PIRSR" id="PIRSR634016-4"/>
    </source>
</evidence>
<dbReference type="GO" id="GO:0005737">
    <property type="term" value="C:cytoplasm"/>
    <property type="evidence" value="ECO:0007669"/>
    <property type="project" value="TreeGrafter"/>
</dbReference>
<dbReference type="GO" id="GO:0070573">
    <property type="term" value="F:metallodipeptidase activity"/>
    <property type="evidence" value="ECO:0007669"/>
    <property type="project" value="InterPro"/>
</dbReference>
<dbReference type="Gene3D" id="2.60.40.1910">
    <property type="match status" value="1"/>
</dbReference>
<evidence type="ECO:0000256" key="2">
    <source>
        <dbReference type="ARBA" id="ARBA00022438"/>
    </source>
</evidence>
<evidence type="ECO:0000256" key="7">
    <source>
        <dbReference type="ARBA" id="ARBA00022997"/>
    </source>
</evidence>
<dbReference type="GO" id="GO:0008270">
    <property type="term" value="F:zinc ion binding"/>
    <property type="evidence" value="ECO:0007669"/>
    <property type="project" value="InterPro"/>
</dbReference>
<keyword evidence="2 16" id="KW-0031">Aminopeptidase</keyword>
<feature type="site" description="Transition state stabilizer" evidence="11">
    <location>
        <position position="1142"/>
    </location>
</feature>
<dbReference type="CDD" id="cd01301">
    <property type="entry name" value="rDP_like"/>
    <property type="match status" value="1"/>
</dbReference>
<feature type="binding site" evidence="10">
    <location>
        <position position="1079"/>
    </location>
    <ligand>
        <name>Zn(2+)</name>
        <dbReference type="ChEBI" id="CHEBI:29105"/>
        <note>catalytic</note>
    </ligand>
</feature>
<dbReference type="SUPFAM" id="SSF51556">
    <property type="entry name" value="Metallo-dependent hydrolases"/>
    <property type="match status" value="1"/>
</dbReference>
<gene>
    <name evidence="16" type="ORF">TPAR_05406</name>
</gene>
<feature type="non-terminal residue" evidence="16">
    <location>
        <position position="1"/>
    </location>
</feature>
<dbReference type="InterPro" id="IPR032466">
    <property type="entry name" value="Metal_Hydrolase"/>
</dbReference>
<dbReference type="GO" id="GO:0070006">
    <property type="term" value="F:metalloaminopeptidase activity"/>
    <property type="evidence" value="ECO:0007669"/>
    <property type="project" value="TreeGrafter"/>
</dbReference>
<keyword evidence="3" id="KW-0645">Protease</keyword>
<evidence type="ECO:0000256" key="12">
    <source>
        <dbReference type="SAM" id="MobiDB-lite"/>
    </source>
</evidence>
<reference evidence="16 17" key="1">
    <citation type="submission" date="2018-01" db="EMBL/GenBank/DDBJ databases">
        <title>Harnessing the power of phylogenomics to disentangle the directionality and signatures of interkingdom host jumping in the parasitic fungal genus Tolypocladium.</title>
        <authorList>
            <person name="Quandt C.A."/>
            <person name="Patterson W."/>
            <person name="Spatafora J.W."/>
        </authorList>
    </citation>
    <scope>NUCLEOTIDE SEQUENCE [LARGE SCALE GENOMIC DNA]</scope>
    <source>
        <strain evidence="16 17">NRBC 100945</strain>
    </source>
</reference>
<dbReference type="SUPFAM" id="SSF63737">
    <property type="entry name" value="Leukotriene A4 hydrolase N-terminal domain"/>
    <property type="match status" value="1"/>
</dbReference>
<dbReference type="Gene3D" id="1.25.50.20">
    <property type="match status" value="1"/>
</dbReference>
<evidence type="ECO:0000256" key="10">
    <source>
        <dbReference type="PIRSR" id="PIRSR634016-3"/>
    </source>
</evidence>
<evidence type="ECO:0000313" key="16">
    <source>
        <dbReference type="EMBL" id="POR34401.1"/>
    </source>
</evidence>
<keyword evidence="8" id="KW-0482">Metalloprotease</keyword>
<evidence type="ECO:0000256" key="9">
    <source>
        <dbReference type="PIRSR" id="PIRSR634016-1"/>
    </source>
</evidence>
<dbReference type="SUPFAM" id="SSF55486">
    <property type="entry name" value="Metalloproteases ('zincins'), catalytic domain"/>
    <property type="match status" value="1"/>
</dbReference>
<dbReference type="FunFam" id="1.10.390.10:FF:000001">
    <property type="entry name" value="Aminopeptidase"/>
    <property type="match status" value="1"/>
</dbReference>
<comment type="caution">
    <text evidence="16">The sequence shown here is derived from an EMBL/GenBank/DDBJ whole genome shotgun (WGS) entry which is preliminary data.</text>
</comment>
<feature type="binding site" evidence="10">
    <location>
        <position position="1060"/>
    </location>
    <ligand>
        <name>Zn(2+)</name>
        <dbReference type="ChEBI" id="CHEBI:29105"/>
        <note>catalytic</note>
    </ligand>
</feature>
<evidence type="ECO:0000259" key="15">
    <source>
        <dbReference type="Pfam" id="PF17900"/>
    </source>
</evidence>
<dbReference type="FunFam" id="2.60.40.1730:FF:000002">
    <property type="entry name" value="Aminopeptidase"/>
    <property type="match status" value="1"/>
</dbReference>
<evidence type="ECO:0000256" key="6">
    <source>
        <dbReference type="ARBA" id="ARBA00022833"/>
    </source>
</evidence>
<protein>
    <submittedName>
        <fullName evidence="16">Aminopeptidase 2, mitochondrial</fullName>
    </submittedName>
</protein>
<dbReference type="Gene3D" id="3.20.20.140">
    <property type="entry name" value="Metal-dependent hydrolases"/>
    <property type="match status" value="1"/>
</dbReference>
<comment type="cofactor">
    <cofactor evidence="10">
        <name>Zn(2+)</name>
        <dbReference type="ChEBI" id="CHEBI:29105"/>
    </cofactor>
    <text evidence="10">Binds 1 zinc ion per subunit.</text>
</comment>
<dbReference type="EMBL" id="PKSG01000527">
    <property type="protein sequence ID" value="POR34401.1"/>
    <property type="molecule type" value="Genomic_DNA"/>
</dbReference>
<comment type="similarity">
    <text evidence="1">Belongs to the peptidase M1 family.</text>
</comment>
<feature type="domain" description="Peptidase M1 membrane alanine aminopeptidase" evidence="13">
    <location>
        <begin position="984"/>
        <end position="1201"/>
    </location>
</feature>
<dbReference type="InterPro" id="IPR008257">
    <property type="entry name" value="Pept_M19"/>
</dbReference>
<dbReference type="CDD" id="cd09601">
    <property type="entry name" value="M1_APN-Q_like"/>
    <property type="match status" value="1"/>
</dbReference>
<dbReference type="InterPro" id="IPR014782">
    <property type="entry name" value="Peptidase_M1_dom"/>
</dbReference>
<dbReference type="InterPro" id="IPR050344">
    <property type="entry name" value="Peptidase_M1_aminopeptidases"/>
</dbReference>
<dbReference type="GO" id="GO:0006508">
    <property type="term" value="P:proteolysis"/>
    <property type="evidence" value="ECO:0007669"/>
    <property type="project" value="UniProtKB-KW"/>
</dbReference>
<dbReference type="InterPro" id="IPR042097">
    <property type="entry name" value="Aminopeptidase_N-like_N_sf"/>
</dbReference>
<evidence type="ECO:0000259" key="13">
    <source>
        <dbReference type="Pfam" id="PF01433"/>
    </source>
</evidence>
<dbReference type="Pfam" id="PF01244">
    <property type="entry name" value="Peptidase_M19"/>
    <property type="match status" value="1"/>
</dbReference>
<feature type="domain" description="ERAP1-like C-terminal" evidence="14">
    <location>
        <begin position="1275"/>
        <end position="1595"/>
    </location>
</feature>